<keyword evidence="1" id="KW-0472">Membrane</keyword>
<dbReference type="AlphaFoldDB" id="A0A1G2L8X1"/>
<keyword evidence="1" id="KW-0812">Transmembrane</keyword>
<evidence type="ECO:0000256" key="1">
    <source>
        <dbReference type="SAM" id="Phobius"/>
    </source>
</evidence>
<accession>A0A1G2L8X1</accession>
<dbReference type="Proteomes" id="UP000177982">
    <property type="component" value="Unassembled WGS sequence"/>
</dbReference>
<protein>
    <submittedName>
        <fullName evidence="2">Uncharacterized protein</fullName>
    </submittedName>
</protein>
<evidence type="ECO:0000313" key="3">
    <source>
        <dbReference type="Proteomes" id="UP000177982"/>
    </source>
</evidence>
<organism evidence="2 3">
    <name type="scientific">Candidatus Sungbacteria bacterium RIFCSPLOWO2_01_FULL_47_10</name>
    <dbReference type="NCBI Taxonomy" id="1802276"/>
    <lineage>
        <taxon>Bacteria</taxon>
        <taxon>Candidatus Sungiibacteriota</taxon>
    </lineage>
</organism>
<reference evidence="2 3" key="1">
    <citation type="journal article" date="2016" name="Nat. Commun.">
        <title>Thousands of microbial genomes shed light on interconnected biogeochemical processes in an aquifer system.</title>
        <authorList>
            <person name="Anantharaman K."/>
            <person name="Brown C.T."/>
            <person name="Hug L.A."/>
            <person name="Sharon I."/>
            <person name="Castelle C.J."/>
            <person name="Probst A.J."/>
            <person name="Thomas B.C."/>
            <person name="Singh A."/>
            <person name="Wilkins M.J."/>
            <person name="Karaoz U."/>
            <person name="Brodie E.L."/>
            <person name="Williams K.H."/>
            <person name="Hubbard S.S."/>
            <person name="Banfield J.F."/>
        </authorList>
    </citation>
    <scope>NUCLEOTIDE SEQUENCE [LARGE SCALE GENOMIC DNA]</scope>
</reference>
<evidence type="ECO:0000313" key="2">
    <source>
        <dbReference type="EMBL" id="OHA07252.1"/>
    </source>
</evidence>
<feature type="transmembrane region" description="Helical" evidence="1">
    <location>
        <begin position="24"/>
        <end position="42"/>
    </location>
</feature>
<proteinExistence type="predicted"/>
<gene>
    <name evidence="2" type="ORF">A2934_03070</name>
</gene>
<name>A0A1G2L8X1_9BACT</name>
<sequence>MNEEIEKHKSEQQAYYEKTKKNDLLPVSIFIASIIFASAWIYSSSRKHQYTPSAVQMKFEEPVVLSELEKRILPEEGIVLPIRWENMGAKMVSVGLIDAEEFRQLYESRGGVDDEMKAILLGNANGAVTMTRENSGIILNMLWALGLGTKNEILENGEMSNPRYGGAAHFASVAGWTLARGSAMDHFARHPFIILTPEQQELVDRVSKNIYRPCCGNSTHFPDCNHGMAMLGLLELMVGQGVPEEEMYRAALQVNAFWFPDMYHMIAKYLETQNGEWETADPKEILGENYSSAAGFQAILQKTGSLEEKNHQGSCGVGGGSLPAGNPGGGCGI</sequence>
<comment type="caution">
    <text evidence="2">The sequence shown here is derived from an EMBL/GenBank/DDBJ whole genome shotgun (WGS) entry which is preliminary data.</text>
</comment>
<keyword evidence="1" id="KW-1133">Transmembrane helix</keyword>
<dbReference type="EMBL" id="MHQO01000013">
    <property type="protein sequence ID" value="OHA07252.1"/>
    <property type="molecule type" value="Genomic_DNA"/>
</dbReference>